<dbReference type="Proteomes" id="UP000320523">
    <property type="component" value="Unassembled WGS sequence"/>
</dbReference>
<name>A0A552JNH8_9CHRO</name>
<dbReference type="Gene3D" id="3.40.1350.10">
    <property type="match status" value="1"/>
</dbReference>
<dbReference type="EMBL" id="SFAT01000104">
    <property type="protein sequence ID" value="TRU97034.1"/>
    <property type="molecule type" value="Genomic_DNA"/>
</dbReference>
<dbReference type="InterPro" id="IPR011856">
    <property type="entry name" value="tRNA_endonuc-like_dom_sf"/>
</dbReference>
<organism evidence="1 2">
    <name type="scientific">Microcystis wesenbergii Mw_QC_S_20081001_S30D</name>
    <dbReference type="NCBI Taxonomy" id="2486245"/>
    <lineage>
        <taxon>Bacteria</taxon>
        <taxon>Bacillati</taxon>
        <taxon>Cyanobacteriota</taxon>
        <taxon>Cyanophyceae</taxon>
        <taxon>Oscillatoriophycideae</taxon>
        <taxon>Chroococcales</taxon>
        <taxon>Microcystaceae</taxon>
        <taxon>Microcystis</taxon>
    </lineage>
</organism>
<dbReference type="GO" id="GO:0003676">
    <property type="term" value="F:nucleic acid binding"/>
    <property type="evidence" value="ECO:0007669"/>
    <property type="project" value="InterPro"/>
</dbReference>
<sequence length="138" mass="15728">MPAKDIYHDCVKIALIKDGWTVTHDPLSLKIGKKDIFIDLAAHKLLAAEKQGQKIAVEIKSFLGTSEIEDLKNALGQYVLYQKILRYLASDRRLYLAIRTTVFTQLFSQEIGQILLADNSLNLIIFNPEQEVITQWIN</sequence>
<proteinExistence type="predicted"/>
<accession>A0A552JNH8</accession>
<dbReference type="InterPro" id="IPR014919">
    <property type="entry name" value="XisH"/>
</dbReference>
<dbReference type="AlphaFoldDB" id="A0A552JNH8"/>
<gene>
    <name evidence="1" type="ORF">EWV75_09985</name>
</gene>
<comment type="caution">
    <text evidence="1">The sequence shown here is derived from an EMBL/GenBank/DDBJ whole genome shotgun (WGS) entry which is preliminary data.</text>
</comment>
<evidence type="ECO:0000313" key="2">
    <source>
        <dbReference type="Proteomes" id="UP000320523"/>
    </source>
</evidence>
<dbReference type="InterPro" id="IPR011335">
    <property type="entry name" value="Restrct_endonuc-II-like"/>
</dbReference>
<protein>
    <submittedName>
        <fullName evidence="1">Fatty-acid synthase</fullName>
    </submittedName>
</protein>
<dbReference type="Pfam" id="PF08814">
    <property type="entry name" value="XisH"/>
    <property type="match status" value="1"/>
</dbReference>
<evidence type="ECO:0000313" key="1">
    <source>
        <dbReference type="EMBL" id="TRU97034.1"/>
    </source>
</evidence>
<dbReference type="CDD" id="cd22366">
    <property type="entry name" value="XisH-like"/>
    <property type="match status" value="1"/>
</dbReference>
<reference evidence="1 2" key="1">
    <citation type="submission" date="2019-01" db="EMBL/GenBank/DDBJ databases">
        <title>Coherence of Microcystis species and biogeography revealed through population genomics.</title>
        <authorList>
            <person name="Perez-Carrascal O.M."/>
            <person name="Terrat Y."/>
            <person name="Giani A."/>
            <person name="Fortin N."/>
            <person name="Tromas N."/>
            <person name="Shapiro B.J."/>
        </authorList>
    </citation>
    <scope>NUCLEOTIDE SEQUENCE [LARGE SCALE GENOMIC DNA]</scope>
    <source>
        <strain evidence="1">Mw_QC_S_20081001_S30D</strain>
    </source>
</reference>
<dbReference type="SUPFAM" id="SSF52980">
    <property type="entry name" value="Restriction endonuclease-like"/>
    <property type="match status" value="1"/>
</dbReference>